<comment type="caution">
    <text evidence="8">The sequence shown here is derived from an EMBL/GenBank/DDBJ whole genome shotgun (WGS) entry which is preliminary data.</text>
</comment>
<keyword evidence="2 7" id="KW-0645">Protease</keyword>
<dbReference type="EC" id="3.4.21.-" evidence="7"/>
<name>A0A366HBC9_9BACT</name>
<accession>A0A366HBC9</accession>
<keyword evidence="5 7" id="KW-0720">Serine protease</keyword>
<evidence type="ECO:0000256" key="3">
    <source>
        <dbReference type="ARBA" id="ARBA00022729"/>
    </source>
</evidence>
<dbReference type="Gene3D" id="2.40.10.10">
    <property type="entry name" value="Trypsin-like serine proteases"/>
    <property type="match status" value="2"/>
</dbReference>
<evidence type="ECO:0000256" key="6">
    <source>
        <dbReference type="PIRSR" id="PIRSR608256-1"/>
    </source>
</evidence>
<reference evidence="8 9" key="1">
    <citation type="submission" date="2018-06" db="EMBL/GenBank/DDBJ databases">
        <title>Genomic Encyclopedia of Type Strains, Phase IV (KMG-IV): sequencing the most valuable type-strain genomes for metagenomic binning, comparative biology and taxonomic classification.</title>
        <authorList>
            <person name="Goeker M."/>
        </authorList>
    </citation>
    <scope>NUCLEOTIDE SEQUENCE [LARGE SCALE GENOMIC DNA]</scope>
    <source>
        <strain evidence="8 9">DSM 25532</strain>
    </source>
</reference>
<evidence type="ECO:0000256" key="5">
    <source>
        <dbReference type="ARBA" id="ARBA00022825"/>
    </source>
</evidence>
<dbReference type="InterPro" id="IPR043504">
    <property type="entry name" value="Peptidase_S1_PA_chymotrypsin"/>
</dbReference>
<dbReference type="AlphaFoldDB" id="A0A366HBC9"/>
<sequence length="367" mass="40218">MPFGPNFDQQARITLLTWTAFCNLIELLELDTANFSENAAPAARVRTFRNESNAAEISEAAIEMAIITTVTRPTAEKIIAVLEIPVPDGLYVGSPPWFSAVRAQLESRGITPPQIKAARAQGLGSASPVDQPGPSHGWEAPSSEHLEQIMDKRSTLLPMDFLEKAVRASRAVAKVVVPVDGNKAYGTGFVIANNLLVTNAHVLKDKTQAAAAEVLFNFQRTVDGVDREPDRVTLDPGLYFRSSASDVDDLTVVALKEAPAGRWLELALKEEKGKRLKKDDAVCIIQHPGGEQKQIGMHHNVVTYTDDRLLQYLTDTLPGSSGSPVFDRDWDVVGVHHAGGWLREPASKRTLFRNEGIRLDRLLALMK</sequence>
<dbReference type="EMBL" id="QNRR01000009">
    <property type="protein sequence ID" value="RBP39672.1"/>
    <property type="molecule type" value="Genomic_DNA"/>
</dbReference>
<evidence type="ECO:0000256" key="7">
    <source>
        <dbReference type="RuleBase" id="RU004296"/>
    </source>
</evidence>
<dbReference type="PRINTS" id="PR00839">
    <property type="entry name" value="V8PROTEASE"/>
</dbReference>
<evidence type="ECO:0000256" key="4">
    <source>
        <dbReference type="ARBA" id="ARBA00022801"/>
    </source>
</evidence>
<feature type="active site" description="Charge relay system" evidence="6">
    <location>
        <position position="321"/>
    </location>
</feature>
<dbReference type="Pfam" id="PF13365">
    <property type="entry name" value="Trypsin_2"/>
    <property type="match status" value="1"/>
</dbReference>
<dbReference type="SUPFAM" id="SSF50494">
    <property type="entry name" value="Trypsin-like serine proteases"/>
    <property type="match status" value="1"/>
</dbReference>
<comment type="similarity">
    <text evidence="1 7">Belongs to the peptidase S1B family.</text>
</comment>
<keyword evidence="9" id="KW-1185">Reference proteome</keyword>
<gene>
    <name evidence="8" type="ORF">DES53_10999</name>
</gene>
<dbReference type="PANTHER" id="PTHR14389">
    <property type="entry name" value="SI:CH1073-475A24.1"/>
    <property type="match status" value="1"/>
</dbReference>
<keyword evidence="4 7" id="KW-0378">Hydrolase</keyword>
<evidence type="ECO:0000256" key="1">
    <source>
        <dbReference type="ARBA" id="ARBA00008764"/>
    </source>
</evidence>
<organism evidence="8 9">
    <name type="scientific">Roseimicrobium gellanilyticum</name>
    <dbReference type="NCBI Taxonomy" id="748857"/>
    <lineage>
        <taxon>Bacteria</taxon>
        <taxon>Pseudomonadati</taxon>
        <taxon>Verrucomicrobiota</taxon>
        <taxon>Verrucomicrobiia</taxon>
        <taxon>Verrucomicrobiales</taxon>
        <taxon>Verrucomicrobiaceae</taxon>
        <taxon>Roseimicrobium</taxon>
    </lineage>
</organism>
<dbReference type="GO" id="GO:0008236">
    <property type="term" value="F:serine-type peptidase activity"/>
    <property type="evidence" value="ECO:0007669"/>
    <property type="project" value="UniProtKB-KW"/>
</dbReference>
<protein>
    <recommendedName>
        <fullName evidence="7">Serine protease</fullName>
        <ecNumber evidence="7">3.4.21.-</ecNumber>
    </recommendedName>
</protein>
<evidence type="ECO:0000313" key="8">
    <source>
        <dbReference type="EMBL" id="RBP39672.1"/>
    </source>
</evidence>
<feature type="active site" description="Charge relay system" evidence="6">
    <location>
        <position position="201"/>
    </location>
</feature>
<proteinExistence type="inferred from homology"/>
<evidence type="ECO:0000313" key="9">
    <source>
        <dbReference type="Proteomes" id="UP000253426"/>
    </source>
</evidence>
<feature type="active site" description="Charge relay system" evidence="6">
    <location>
        <position position="249"/>
    </location>
</feature>
<dbReference type="InterPro" id="IPR009003">
    <property type="entry name" value="Peptidase_S1_PA"/>
</dbReference>
<dbReference type="Proteomes" id="UP000253426">
    <property type="component" value="Unassembled WGS sequence"/>
</dbReference>
<dbReference type="GO" id="GO:0006508">
    <property type="term" value="P:proteolysis"/>
    <property type="evidence" value="ECO:0007669"/>
    <property type="project" value="UniProtKB-KW"/>
</dbReference>
<dbReference type="PANTHER" id="PTHR14389:SF3">
    <property type="entry name" value="PROTEIN FAM111A-LIKE"/>
    <property type="match status" value="1"/>
</dbReference>
<keyword evidence="3" id="KW-0732">Signal</keyword>
<dbReference type="RefSeq" id="WP_170157307.1">
    <property type="nucleotide sequence ID" value="NZ_QNRR01000009.1"/>
</dbReference>
<dbReference type="InterPro" id="IPR008256">
    <property type="entry name" value="Peptidase_S1B"/>
</dbReference>
<evidence type="ECO:0000256" key="2">
    <source>
        <dbReference type="ARBA" id="ARBA00022670"/>
    </source>
</evidence>